<evidence type="ECO:0000256" key="1">
    <source>
        <dbReference type="SAM" id="MobiDB-lite"/>
    </source>
</evidence>
<feature type="region of interest" description="Disordered" evidence="1">
    <location>
        <begin position="86"/>
        <end position="128"/>
    </location>
</feature>
<dbReference type="OrthoDB" id="3179146at2759"/>
<feature type="region of interest" description="Disordered" evidence="1">
    <location>
        <begin position="1"/>
        <end position="59"/>
    </location>
</feature>
<dbReference type="HOGENOM" id="CLU_1497127_0_0_1"/>
<proteinExistence type="predicted"/>
<feature type="compositionally biased region" description="Polar residues" evidence="1">
    <location>
        <begin position="1"/>
        <end position="15"/>
    </location>
</feature>
<reference evidence="2 3" key="1">
    <citation type="submission" date="2014-04" db="EMBL/GenBank/DDBJ databases">
        <authorList>
            <consortium name="DOE Joint Genome Institute"/>
            <person name="Kuo A."/>
            <person name="Zuccaro A."/>
            <person name="Kohler A."/>
            <person name="Nagy L.G."/>
            <person name="Floudas D."/>
            <person name="Copeland A."/>
            <person name="Barry K.W."/>
            <person name="Cichocki N."/>
            <person name="Veneault-Fourrey C."/>
            <person name="LaButti K."/>
            <person name="Lindquist E.A."/>
            <person name="Lipzen A."/>
            <person name="Lundell T."/>
            <person name="Morin E."/>
            <person name="Murat C."/>
            <person name="Sun H."/>
            <person name="Tunlid A."/>
            <person name="Henrissat B."/>
            <person name="Grigoriev I.V."/>
            <person name="Hibbett D.S."/>
            <person name="Martin F."/>
            <person name="Nordberg H.P."/>
            <person name="Cantor M.N."/>
            <person name="Hua S.X."/>
        </authorList>
    </citation>
    <scope>NUCLEOTIDE SEQUENCE [LARGE SCALE GENOMIC DNA]</scope>
    <source>
        <strain evidence="2 3">MAFF 305830</strain>
    </source>
</reference>
<dbReference type="AlphaFoldDB" id="A0A0C3BHT8"/>
<feature type="compositionally biased region" description="Low complexity" evidence="1">
    <location>
        <begin position="20"/>
        <end position="31"/>
    </location>
</feature>
<accession>A0A0C3BHT8</accession>
<sequence length="180" mass="19408">MDITRLLSNDNSSPLDQIEASANPSAPARSPDLAPQPLSDREHSDSDVEDPPAAIPASVDPHVAGFLKSVLGSRKWRIFSSKLCERKDKDAAGSSARTRGNEAGGSGAQKQRPRTFSSASFPEQEDGVLHGGTSPCAIAFLVKARLKSSKKFSEIMFQIPITPPRRSRIGILQRRAVLCM</sequence>
<gene>
    <name evidence="2" type="ORF">M408DRAFT_327934</name>
</gene>
<name>A0A0C3BHT8_SERVB</name>
<keyword evidence="3" id="KW-1185">Reference proteome</keyword>
<protein>
    <submittedName>
        <fullName evidence="2">Uncharacterized protein</fullName>
    </submittedName>
</protein>
<dbReference type="EMBL" id="KN824283">
    <property type="protein sequence ID" value="KIM31041.1"/>
    <property type="molecule type" value="Genomic_DNA"/>
</dbReference>
<evidence type="ECO:0000313" key="2">
    <source>
        <dbReference type="EMBL" id="KIM31041.1"/>
    </source>
</evidence>
<organism evidence="2 3">
    <name type="scientific">Serendipita vermifera MAFF 305830</name>
    <dbReference type="NCBI Taxonomy" id="933852"/>
    <lineage>
        <taxon>Eukaryota</taxon>
        <taxon>Fungi</taxon>
        <taxon>Dikarya</taxon>
        <taxon>Basidiomycota</taxon>
        <taxon>Agaricomycotina</taxon>
        <taxon>Agaricomycetes</taxon>
        <taxon>Sebacinales</taxon>
        <taxon>Serendipitaceae</taxon>
        <taxon>Serendipita</taxon>
    </lineage>
</organism>
<dbReference type="Proteomes" id="UP000054097">
    <property type="component" value="Unassembled WGS sequence"/>
</dbReference>
<evidence type="ECO:0000313" key="3">
    <source>
        <dbReference type="Proteomes" id="UP000054097"/>
    </source>
</evidence>
<reference evidence="3" key="2">
    <citation type="submission" date="2015-01" db="EMBL/GenBank/DDBJ databases">
        <title>Evolutionary Origins and Diversification of the Mycorrhizal Mutualists.</title>
        <authorList>
            <consortium name="DOE Joint Genome Institute"/>
            <consortium name="Mycorrhizal Genomics Consortium"/>
            <person name="Kohler A."/>
            <person name="Kuo A."/>
            <person name="Nagy L.G."/>
            <person name="Floudas D."/>
            <person name="Copeland A."/>
            <person name="Barry K.W."/>
            <person name="Cichocki N."/>
            <person name="Veneault-Fourrey C."/>
            <person name="LaButti K."/>
            <person name="Lindquist E.A."/>
            <person name="Lipzen A."/>
            <person name="Lundell T."/>
            <person name="Morin E."/>
            <person name="Murat C."/>
            <person name="Riley R."/>
            <person name="Ohm R."/>
            <person name="Sun H."/>
            <person name="Tunlid A."/>
            <person name="Henrissat B."/>
            <person name="Grigoriev I.V."/>
            <person name="Hibbett D.S."/>
            <person name="Martin F."/>
        </authorList>
    </citation>
    <scope>NUCLEOTIDE SEQUENCE [LARGE SCALE GENOMIC DNA]</scope>
    <source>
        <strain evidence="3">MAFF 305830</strain>
    </source>
</reference>